<dbReference type="GO" id="GO:0019213">
    <property type="term" value="F:deacetylase activity"/>
    <property type="evidence" value="ECO:0007669"/>
    <property type="project" value="TreeGrafter"/>
</dbReference>
<comment type="cofactor">
    <cofactor evidence="1">
        <name>Mg(2+)</name>
        <dbReference type="ChEBI" id="CHEBI:18420"/>
    </cofactor>
</comment>
<dbReference type="GO" id="GO:0005975">
    <property type="term" value="P:carbohydrate metabolic process"/>
    <property type="evidence" value="ECO:0007669"/>
    <property type="project" value="InterPro"/>
</dbReference>
<dbReference type="GO" id="GO:0016787">
    <property type="term" value="F:hydrolase activity"/>
    <property type="evidence" value="ECO:0007669"/>
    <property type="project" value="UniProtKB-KW"/>
</dbReference>
<keyword evidence="7" id="KW-1185">Reference proteome</keyword>
<keyword evidence="4" id="KW-0460">Magnesium</keyword>
<dbReference type="Proteomes" id="UP000197468">
    <property type="component" value="Unassembled WGS sequence"/>
</dbReference>
<keyword evidence="2" id="KW-0479">Metal-binding</keyword>
<name>A0A246J7R7_9BURK</name>
<gene>
    <name evidence="6" type="ORF">CDN99_17125</name>
</gene>
<comment type="caution">
    <text evidence="6">The sequence shown here is derived from an EMBL/GenBank/DDBJ whole genome shotgun (WGS) entry which is preliminary data.</text>
</comment>
<reference evidence="6 7" key="1">
    <citation type="journal article" date="2008" name="Int. J. Syst. Evol. Microbiol.">
        <title>Description of Roseateles aquatilis sp. nov. and Roseateles terrae sp. nov., in the class Betaproteobacteria, and emended description of the genus Roseateles.</title>
        <authorList>
            <person name="Gomila M."/>
            <person name="Bowien B."/>
            <person name="Falsen E."/>
            <person name="Moore E.R."/>
            <person name="Lalucat J."/>
        </authorList>
    </citation>
    <scope>NUCLEOTIDE SEQUENCE [LARGE SCALE GENOMIC DNA]</scope>
    <source>
        <strain evidence="6 7">CCUG 48205</strain>
    </source>
</reference>
<organism evidence="6 7">
    <name type="scientific">Roseateles aquatilis</name>
    <dbReference type="NCBI Taxonomy" id="431061"/>
    <lineage>
        <taxon>Bacteria</taxon>
        <taxon>Pseudomonadati</taxon>
        <taxon>Pseudomonadota</taxon>
        <taxon>Betaproteobacteria</taxon>
        <taxon>Burkholderiales</taxon>
        <taxon>Sphaerotilaceae</taxon>
        <taxon>Roseateles</taxon>
    </lineage>
</organism>
<dbReference type="InterPro" id="IPR011330">
    <property type="entry name" value="Glyco_hydro/deAcase_b/a-brl"/>
</dbReference>
<evidence type="ECO:0000256" key="3">
    <source>
        <dbReference type="ARBA" id="ARBA00022801"/>
    </source>
</evidence>
<dbReference type="GO" id="GO:0046872">
    <property type="term" value="F:metal ion binding"/>
    <property type="evidence" value="ECO:0007669"/>
    <property type="project" value="UniProtKB-KW"/>
</dbReference>
<keyword evidence="3" id="KW-0378">Hydrolase</keyword>
<dbReference type="Pfam" id="PF04794">
    <property type="entry name" value="YdjC"/>
    <property type="match status" value="1"/>
</dbReference>
<protein>
    <recommendedName>
        <fullName evidence="8">Cellobiose phosphorylase</fullName>
    </recommendedName>
</protein>
<evidence type="ECO:0000256" key="1">
    <source>
        <dbReference type="ARBA" id="ARBA00001946"/>
    </source>
</evidence>
<accession>A0A246J7R7</accession>
<dbReference type="CDD" id="cd10807">
    <property type="entry name" value="YdjC_like_3"/>
    <property type="match status" value="1"/>
</dbReference>
<dbReference type="Gene3D" id="3.20.20.370">
    <property type="entry name" value="Glycoside hydrolase/deacetylase"/>
    <property type="match status" value="1"/>
</dbReference>
<sequence length="278" mass="30476">MAHHADDGRLPAMSRRGLCVCADDFGLHPLVNAAVLRLIQLGRLQATGAMVGAPAWRDGARALAEVAPDRVDVGLHLDLTQFPLTLAPRGLLRWLLAGAGTEAELRREVTAQLDAFEAAMGRAPDYVDGHQHVHQFPRVRDALLDVLADRYPHRRPWLRSTRRGTAGFKPALIQALGQRSLSRRAALLGIRQNRRLLGVYDFDGDAARYAARLQGWLHVSGDGDLLMCHPAAGPVPGDPIAEARQWEYELLASPRFAAELHRLGIAPLPMTRLLAPRA</sequence>
<dbReference type="InterPro" id="IPR006879">
    <property type="entry name" value="YdjC-like"/>
</dbReference>
<proteinExistence type="predicted"/>
<dbReference type="EMBL" id="NIOF01000007">
    <property type="protein sequence ID" value="OWQ88569.1"/>
    <property type="molecule type" value="Genomic_DNA"/>
</dbReference>
<dbReference type="PANTHER" id="PTHR31609">
    <property type="entry name" value="YDJC DEACETYLASE FAMILY MEMBER"/>
    <property type="match status" value="1"/>
</dbReference>
<evidence type="ECO:0000256" key="5">
    <source>
        <dbReference type="ARBA" id="ARBA00023277"/>
    </source>
</evidence>
<keyword evidence="5" id="KW-0119">Carbohydrate metabolism</keyword>
<evidence type="ECO:0000256" key="4">
    <source>
        <dbReference type="ARBA" id="ARBA00022842"/>
    </source>
</evidence>
<dbReference type="SUPFAM" id="SSF88713">
    <property type="entry name" value="Glycoside hydrolase/deacetylase"/>
    <property type="match status" value="1"/>
</dbReference>
<evidence type="ECO:0000256" key="2">
    <source>
        <dbReference type="ARBA" id="ARBA00022723"/>
    </source>
</evidence>
<evidence type="ECO:0000313" key="7">
    <source>
        <dbReference type="Proteomes" id="UP000197468"/>
    </source>
</evidence>
<evidence type="ECO:0008006" key="8">
    <source>
        <dbReference type="Google" id="ProtNLM"/>
    </source>
</evidence>
<dbReference type="PANTHER" id="PTHR31609:SF1">
    <property type="entry name" value="CARBOHYDRATE DEACETYLASE"/>
    <property type="match status" value="1"/>
</dbReference>
<dbReference type="AlphaFoldDB" id="A0A246J7R7"/>
<evidence type="ECO:0000313" key="6">
    <source>
        <dbReference type="EMBL" id="OWQ88569.1"/>
    </source>
</evidence>